<evidence type="ECO:0000256" key="3">
    <source>
        <dbReference type="ARBA" id="ARBA00022837"/>
    </source>
</evidence>
<reference evidence="7" key="1">
    <citation type="submission" date="2007-04" db="EMBL/GenBank/DDBJ databases">
        <title>Annotation of Pediculus humanus corporis strain USDA.</title>
        <authorList>
            <person name="Kirkness E."/>
            <person name="Hannick L."/>
            <person name="Hass B."/>
            <person name="Bruggner R."/>
            <person name="Lawson D."/>
            <person name="Bidwell S."/>
            <person name="Joardar V."/>
            <person name="Caler E."/>
            <person name="Walenz B."/>
            <person name="Inman J."/>
            <person name="Schobel S."/>
            <person name="Galinsky K."/>
            <person name="Amedeo P."/>
            <person name="Strausberg R."/>
        </authorList>
    </citation>
    <scope>NUCLEOTIDE SEQUENCE</scope>
    <source>
        <strain evidence="7">USDA</strain>
    </source>
</reference>
<dbReference type="OMA" id="FKADNRR"/>
<dbReference type="PROSITE" id="PS00018">
    <property type="entry name" value="EF_HAND_1"/>
    <property type="match status" value="1"/>
</dbReference>
<dbReference type="HOGENOM" id="CLU_001060_10_1_1"/>
<dbReference type="KEGG" id="phu:Phum_PHUM322070"/>
<dbReference type="SUPFAM" id="SSF143791">
    <property type="entry name" value="DUSP-like"/>
    <property type="match status" value="1"/>
</dbReference>
<dbReference type="Gene3D" id="3.30.2230.10">
    <property type="entry name" value="DUSP-like"/>
    <property type="match status" value="1"/>
</dbReference>
<dbReference type="CTD" id="8236124"/>
<dbReference type="EMBL" id="AAZO01003739">
    <property type="status" value="NOT_ANNOTATED_CDS"/>
    <property type="molecule type" value="Genomic_DNA"/>
</dbReference>
<keyword evidence="3" id="KW-0106">Calcium</keyword>
<dbReference type="InterPro" id="IPR050185">
    <property type="entry name" value="Ub_carboxyl-term_hydrolase"/>
</dbReference>
<protein>
    <recommendedName>
        <fullName evidence="2">ubiquitinyl hydrolase 1</fullName>
        <ecNumber evidence="2">3.4.19.12</ecNumber>
    </recommendedName>
</protein>
<name>E0VMZ2_PEDHC</name>
<dbReference type="InterPro" id="IPR028889">
    <property type="entry name" value="USP"/>
</dbReference>
<reference evidence="7" key="2">
    <citation type="submission" date="2007-04" db="EMBL/GenBank/DDBJ databases">
        <title>The genome of the human body louse.</title>
        <authorList>
            <consortium name="The Human Body Louse Genome Consortium"/>
            <person name="Kirkness E."/>
            <person name="Walenz B."/>
            <person name="Hass B."/>
            <person name="Bruggner R."/>
            <person name="Strausberg R."/>
        </authorList>
    </citation>
    <scope>NUCLEOTIDE SEQUENCE</scope>
    <source>
        <strain evidence="7">USDA</strain>
    </source>
</reference>
<dbReference type="Gene3D" id="3.10.20.90">
    <property type="entry name" value="Phosphatidylinositol 3-kinase Catalytic Subunit, Chain A, domain 1"/>
    <property type="match status" value="1"/>
</dbReference>
<organism>
    <name type="scientific">Pediculus humanus subsp. corporis</name>
    <name type="common">Body louse</name>
    <dbReference type="NCBI Taxonomy" id="121224"/>
    <lineage>
        <taxon>Eukaryota</taxon>
        <taxon>Metazoa</taxon>
        <taxon>Ecdysozoa</taxon>
        <taxon>Arthropoda</taxon>
        <taxon>Hexapoda</taxon>
        <taxon>Insecta</taxon>
        <taxon>Pterygota</taxon>
        <taxon>Neoptera</taxon>
        <taxon>Paraneoptera</taxon>
        <taxon>Psocodea</taxon>
        <taxon>Troctomorpha</taxon>
        <taxon>Phthiraptera</taxon>
        <taxon>Anoplura</taxon>
        <taxon>Pediculidae</taxon>
        <taxon>Pediculus</taxon>
    </lineage>
</organism>
<dbReference type="PROSITE" id="PS00973">
    <property type="entry name" value="USP_2"/>
    <property type="match status" value="1"/>
</dbReference>
<dbReference type="PROSITE" id="PS00972">
    <property type="entry name" value="USP_1"/>
    <property type="match status" value="1"/>
</dbReference>
<dbReference type="Gene3D" id="3.90.70.10">
    <property type="entry name" value="Cysteine proteinases"/>
    <property type="match status" value="2"/>
</dbReference>
<dbReference type="PROSITE" id="PS50235">
    <property type="entry name" value="USP_3"/>
    <property type="match status" value="1"/>
</dbReference>
<dbReference type="SUPFAM" id="SSF47473">
    <property type="entry name" value="EF-hand"/>
    <property type="match status" value="2"/>
</dbReference>
<dbReference type="InterPro" id="IPR006615">
    <property type="entry name" value="Pept_C19_DUSP"/>
</dbReference>
<dbReference type="SUPFAM" id="SSF54001">
    <property type="entry name" value="Cysteine proteinases"/>
    <property type="match status" value="1"/>
</dbReference>
<dbReference type="OrthoDB" id="265776at2759"/>
<evidence type="ECO:0000313" key="7">
    <source>
        <dbReference type="EMBL" id="EEB14748.1"/>
    </source>
</evidence>
<dbReference type="EnsemblMetazoa" id="PHUM322070-RA">
    <property type="protein sequence ID" value="PHUM322070-PA"/>
    <property type="gene ID" value="PHUM322070"/>
</dbReference>
<evidence type="ECO:0000259" key="5">
    <source>
        <dbReference type="PROSITE" id="PS50235"/>
    </source>
</evidence>
<dbReference type="Gene3D" id="1.10.238.10">
    <property type="entry name" value="EF-hand"/>
    <property type="match status" value="3"/>
</dbReference>
<dbReference type="InterPro" id="IPR057368">
    <property type="entry name" value="USP32_N"/>
</dbReference>
<dbReference type="CDD" id="cd00051">
    <property type="entry name" value="EFh"/>
    <property type="match status" value="1"/>
</dbReference>
<gene>
    <name evidence="8" type="primary">8236124</name>
    <name evidence="7" type="ORF">Phum_PHUM322070</name>
</gene>
<dbReference type="MEROPS" id="C19.009"/>
<dbReference type="PROSITE" id="PS51283">
    <property type="entry name" value="DUSP"/>
    <property type="match status" value="1"/>
</dbReference>
<dbReference type="FunFam" id="3.90.70.10:FF:000018">
    <property type="entry name" value="Ubiquitin carboxyl-terminal hydrolase 32"/>
    <property type="match status" value="1"/>
</dbReference>
<dbReference type="GO" id="GO:0005509">
    <property type="term" value="F:calcium ion binding"/>
    <property type="evidence" value="ECO:0007669"/>
    <property type="project" value="InterPro"/>
</dbReference>
<dbReference type="PANTHER" id="PTHR21646:SF76">
    <property type="entry name" value="UBIQUITIN CARBOXYL-TERMINAL HYDROLASE 32"/>
    <property type="match status" value="1"/>
</dbReference>
<evidence type="ECO:0000259" key="4">
    <source>
        <dbReference type="PROSITE" id="PS50222"/>
    </source>
</evidence>
<dbReference type="PRINTS" id="PR00450">
    <property type="entry name" value="RECOVERIN"/>
</dbReference>
<dbReference type="InterPro" id="IPR018247">
    <property type="entry name" value="EF_Hand_1_Ca_BS"/>
</dbReference>
<dbReference type="EC" id="3.4.19.12" evidence="2"/>
<dbReference type="Pfam" id="PF00443">
    <property type="entry name" value="UCH"/>
    <property type="match status" value="1"/>
</dbReference>
<dbReference type="VEuPathDB" id="VectorBase:PHUM322070"/>
<evidence type="ECO:0000256" key="2">
    <source>
        <dbReference type="ARBA" id="ARBA00012759"/>
    </source>
</evidence>
<proteinExistence type="predicted"/>
<dbReference type="InterPro" id="IPR035927">
    <property type="entry name" value="DUSP-like_sf"/>
</dbReference>
<dbReference type="Pfam" id="PF06337">
    <property type="entry name" value="DUSP"/>
    <property type="match status" value="1"/>
</dbReference>
<dbReference type="GO" id="GO:0016579">
    <property type="term" value="P:protein deubiquitination"/>
    <property type="evidence" value="ECO:0007669"/>
    <property type="project" value="InterPro"/>
</dbReference>
<dbReference type="RefSeq" id="XP_002427486.1">
    <property type="nucleotide sequence ID" value="XM_002427441.1"/>
</dbReference>
<sequence>MFSWLKIGVKDSKQTCLSYEDAIKRVSDSELKRLREAFKKASAGNGYVSKSGFLKEVLGDEIPTPIAEVLYSSWGGTSKGISFKDLICGLILLTRGTQEEKIKCKAIVKENFLKIIQGSENGFLSDQISNLFNEKDSVSFENFREWLVAHPDAFCLSKWLLVEPFNISLSNDLETPTFYQTLCGVTHLEEYEMIELEKRYWSLKNSSRNGKLDLETITSLLVPTLPVSVCNGLFNAFDENQDTHIDFKEMACGVSAACRGPVAERLKFCFKVFDVDRDGYLNSKEMEHMVDIFLSLKEKEITNEMKKYLLNDILNSVNDSKLGMAQEEYPIWALKSEASKAFTDLLFQMCHVIFALRPSNPVEEGEIVMQWLKREQEKRGLEVGQFWYLIDMTWWKQWQMYIQHEGGPGPPDINCEINGYPKNMNSSIKINTRETMFALHTSSFTTSGNNNNFFVDFSPNHSPKLEQKQIVNIKFPRPGPINNSNLIQSPAYKVPSLTGEGGKLRKNLCLNQNNGDFQLVSQSLWTALTLWYGGEPSLPRQVIMPTNSAQPDLELYPINIRFLKHATQNNRQQINNWSGMVGGYGASAIGNAGYAYVTNLTATSRRYLAYVGAFSKMATLKQVYQYLCNKLRIRFEDMRLWLYRDESNMFILEEEDSTLDELGILDEDQILIEIRNKDLTWPEELSSIASNTSNDKRQGELSALEKGATGLNNLGNTCFMNAALQCVSNTQVLTQYFTSKMHLYELNRNNPLGMKGHIALRYADLIDNIWSGSNRTIAPLKLRWTIGKYAPRFNGFQQHDSQELLAFLLDGLHEDLNRVHDKPYVELKDSDGRPDVIVAQEAWENHILRNKSIIVDLFHGQLKSKVTCNMCSHESVRFDPFNYLSLPLPMESYLHFSVTVIKLDGSVPVKYGVRINNDEKYGALKTELSNLCGIPSHLIKLAEVQNALIKHVYLDDQRFKGTQGGFLYAYELPHSFNMNNMDDEKLSLSSVKLTNEKEREGSAFTAIQRAINPMNSSNINLENSVVNPWGKNVNNAGDASSEVDSSEVRLLHCMPAFFCFKKTDDKKSWFFDGCCVAFEYLFILCLIDALKYNRSAFSFSYGSPQNTSLLSSVSSSMGSLEPHHHQFGLVEGCVPHNSAHSSSSGSLANLSDTTTVGFIVAVHRKMMRQETYFLSSSKTKPSLFGLPVIVPCGESVTHQDLYQSVWTQVARLVSPLPPGETVNHATDCDDSLGYEFPFTLKAVSPDGLVCSICPWYRFCRGCRIQCSLSEFLHNTSYLAIDWDPTALHLRYQTCLEKIVIEHESVARTRHQMSEPISLNHCLEAFTREETLSEDEKVYCSKCKSHEIATKKLQIWRLPPILIVHLKRFQYVNEKWIKSQKVVEFPVKGFDPTMYLASVPKETVLRHWEITDKLNNRKTNIENYKCNTVDVIKTDDNCNYDHSDSVLNNIPKITKRDRLESTSLITTPVEDSSLQDFHQHRLNHGADPFDLKYNLYSVVCHSGMLGGGHYVSYACNPRGIWYCYNDSSCKQVNQSQMDLSSAYMLFYERQGLSHENYMPSVAGKIPDTENIDEDVESDLKKMCNLQ</sequence>
<dbReference type="GeneID" id="8236124"/>
<feature type="domain" description="EF-hand" evidence="4">
    <location>
        <begin position="261"/>
        <end position="296"/>
    </location>
</feature>
<keyword evidence="9" id="KW-1185">Reference proteome</keyword>
<keyword evidence="7" id="KW-0378">Hydrolase</keyword>
<dbReference type="eggNOG" id="KOG1870">
    <property type="taxonomic scope" value="Eukaryota"/>
</dbReference>
<dbReference type="PANTHER" id="PTHR21646">
    <property type="entry name" value="UBIQUITIN CARBOXYL-TERMINAL HYDROLASE"/>
    <property type="match status" value="1"/>
</dbReference>
<dbReference type="InterPro" id="IPR001394">
    <property type="entry name" value="Peptidase_C19_UCH"/>
</dbReference>
<feature type="domain" description="DUSP" evidence="6">
    <location>
        <begin position="359"/>
        <end position="543"/>
    </location>
</feature>
<dbReference type="PROSITE" id="PS50222">
    <property type="entry name" value="EF_HAND_2"/>
    <property type="match status" value="2"/>
</dbReference>
<dbReference type="GO" id="GO:0004843">
    <property type="term" value="F:cysteine-type deubiquitinase activity"/>
    <property type="evidence" value="ECO:0007669"/>
    <property type="project" value="UniProtKB-EC"/>
</dbReference>
<evidence type="ECO:0000313" key="9">
    <source>
        <dbReference type="Proteomes" id="UP000009046"/>
    </source>
</evidence>
<dbReference type="FunCoup" id="E0VMZ2">
    <property type="interactions" value="1836"/>
</dbReference>
<dbReference type="Proteomes" id="UP000009046">
    <property type="component" value="Unassembled WGS sequence"/>
</dbReference>
<comment type="catalytic activity">
    <reaction evidence="1">
        <text>Thiol-dependent hydrolysis of ester, thioester, amide, peptide and isopeptide bonds formed by the C-terminal Gly of ubiquitin (a 76-residue protein attached to proteins as an intracellular targeting signal).</text>
        <dbReference type="EC" id="3.4.19.12"/>
    </reaction>
</comment>
<dbReference type="SMART" id="SM00695">
    <property type="entry name" value="DUSP"/>
    <property type="match status" value="1"/>
</dbReference>
<evidence type="ECO:0000313" key="8">
    <source>
        <dbReference type="EnsemblMetazoa" id="PHUM322070-PA"/>
    </source>
</evidence>
<feature type="domain" description="USP" evidence="5">
    <location>
        <begin position="709"/>
        <end position="1549"/>
    </location>
</feature>
<dbReference type="EMBL" id="DS235331">
    <property type="protein sequence ID" value="EEB14748.1"/>
    <property type="molecule type" value="Genomic_DNA"/>
</dbReference>
<dbReference type="STRING" id="121224.E0VMZ2"/>
<evidence type="ECO:0000256" key="1">
    <source>
        <dbReference type="ARBA" id="ARBA00000707"/>
    </source>
</evidence>
<evidence type="ECO:0000259" key="6">
    <source>
        <dbReference type="PROSITE" id="PS51283"/>
    </source>
</evidence>
<accession>E0VMZ2</accession>
<dbReference type="InterPro" id="IPR011992">
    <property type="entry name" value="EF-hand-dom_pair"/>
</dbReference>
<dbReference type="SMART" id="SM00054">
    <property type="entry name" value="EFh"/>
    <property type="match status" value="2"/>
</dbReference>
<dbReference type="GO" id="GO:0005794">
    <property type="term" value="C:Golgi apparatus"/>
    <property type="evidence" value="ECO:0007669"/>
    <property type="project" value="TreeGrafter"/>
</dbReference>
<reference evidence="8" key="3">
    <citation type="submission" date="2020-05" db="UniProtKB">
        <authorList>
            <consortium name="EnsemblMetazoa"/>
        </authorList>
    </citation>
    <scope>IDENTIFICATION</scope>
    <source>
        <strain evidence="8">USDA</strain>
    </source>
</reference>
<dbReference type="InterPro" id="IPR038765">
    <property type="entry name" value="Papain-like_cys_pep_sf"/>
</dbReference>
<dbReference type="InParanoid" id="E0VMZ2"/>
<dbReference type="InterPro" id="IPR002048">
    <property type="entry name" value="EF_hand_dom"/>
</dbReference>
<dbReference type="Pfam" id="PF25265">
    <property type="entry name" value="USP32_N"/>
    <property type="match status" value="1"/>
</dbReference>
<feature type="domain" description="EF-hand" evidence="4">
    <location>
        <begin position="225"/>
        <end position="260"/>
    </location>
</feature>
<dbReference type="InterPro" id="IPR018200">
    <property type="entry name" value="USP_CS"/>
</dbReference>